<dbReference type="Pfam" id="PF00909">
    <property type="entry name" value="Ammonium_transp"/>
    <property type="match status" value="1"/>
</dbReference>
<dbReference type="EMBL" id="UINC01022269">
    <property type="protein sequence ID" value="SVA91539.1"/>
    <property type="molecule type" value="Genomic_DNA"/>
</dbReference>
<dbReference type="InterPro" id="IPR024041">
    <property type="entry name" value="NH4_transpt_AmtB-like_dom"/>
</dbReference>
<feature type="transmembrane region" description="Helical" evidence="8">
    <location>
        <begin position="53"/>
        <end position="76"/>
    </location>
</feature>
<keyword evidence="4 8" id="KW-0812">Transmembrane</keyword>
<dbReference type="InterPro" id="IPR018047">
    <property type="entry name" value="Ammonium_transpt_CS"/>
</dbReference>
<dbReference type="GO" id="GO:0005886">
    <property type="term" value="C:plasma membrane"/>
    <property type="evidence" value="ECO:0007669"/>
    <property type="project" value="TreeGrafter"/>
</dbReference>
<evidence type="ECO:0000256" key="1">
    <source>
        <dbReference type="ARBA" id="ARBA00004141"/>
    </source>
</evidence>
<feature type="transmembrane region" description="Helical" evidence="8">
    <location>
        <begin position="170"/>
        <end position="191"/>
    </location>
</feature>
<dbReference type="PROSITE" id="PS01219">
    <property type="entry name" value="AMMONIUM_TRANSP"/>
    <property type="match status" value="1"/>
</dbReference>
<keyword evidence="7" id="KW-0924">Ammonia transport</keyword>
<dbReference type="NCBIfam" id="TIGR00836">
    <property type="entry name" value="amt"/>
    <property type="match status" value="1"/>
</dbReference>
<feature type="transmembrane region" description="Helical" evidence="8">
    <location>
        <begin position="323"/>
        <end position="342"/>
    </location>
</feature>
<evidence type="ECO:0000256" key="8">
    <source>
        <dbReference type="SAM" id="Phobius"/>
    </source>
</evidence>
<feature type="transmembrane region" description="Helical" evidence="8">
    <location>
        <begin position="291"/>
        <end position="311"/>
    </location>
</feature>
<keyword evidence="5 8" id="KW-1133">Transmembrane helix</keyword>
<keyword evidence="3" id="KW-0813">Transport</keyword>
<evidence type="ECO:0000256" key="5">
    <source>
        <dbReference type="ARBA" id="ARBA00022989"/>
    </source>
</evidence>
<sequence>MGNKAIILVLEAHMDTGDTSWILTSTALVLFMTLPGLALFYGGLVSSKNVISVLMHCIVIACLASILWLVIAYSLAFSSGNPLIGGLGNIFLSDVSKDTLSGTIPETLFFMFQMTFAVITPALIVGAYVERIKFSAVLIFSALWIIIIYAPVTHWIWGGGWLAELNVMDFAGGLVVHLTAGASALVLAVILGRRKNFPDKISAPHNPSMVMIGACMLWVGWFGFNAGSALAADVNAGMAMLVTHISAATASLVWMTIDWIKTGKPTMIGLVTGTIAGLASITPASGFVGPMGALIIGICAGSLCYLIVNVVKNKFNIDDSLDVFAVHGAGGVIGTILVAFLAHDSLGGAGYASGMDAISQLVTQLTGVVSVLVWAVVGTIVIAL</sequence>
<feature type="transmembrane region" description="Helical" evidence="8">
    <location>
        <begin position="267"/>
        <end position="285"/>
    </location>
</feature>
<feature type="transmembrane region" description="Helical" evidence="8">
    <location>
        <begin position="136"/>
        <end position="158"/>
    </location>
</feature>
<evidence type="ECO:0000256" key="3">
    <source>
        <dbReference type="ARBA" id="ARBA00022448"/>
    </source>
</evidence>
<dbReference type="GO" id="GO:0008519">
    <property type="term" value="F:ammonium channel activity"/>
    <property type="evidence" value="ECO:0007669"/>
    <property type="project" value="InterPro"/>
</dbReference>
<feature type="transmembrane region" description="Helical" evidence="8">
    <location>
        <begin position="20"/>
        <end position="41"/>
    </location>
</feature>
<evidence type="ECO:0000256" key="4">
    <source>
        <dbReference type="ARBA" id="ARBA00022692"/>
    </source>
</evidence>
<organism evidence="10">
    <name type="scientific">marine metagenome</name>
    <dbReference type="NCBI Taxonomy" id="408172"/>
    <lineage>
        <taxon>unclassified sequences</taxon>
        <taxon>metagenomes</taxon>
        <taxon>ecological metagenomes</taxon>
    </lineage>
</organism>
<gene>
    <name evidence="10" type="ORF">METZ01_LOCUS144393</name>
</gene>
<comment type="similarity">
    <text evidence="2">Belongs to the ammonia transporter channel (TC 1.A.11.2) family.</text>
</comment>
<feature type="domain" description="Ammonium transporter AmtB-like" evidence="9">
    <location>
        <begin position="21"/>
        <end position="383"/>
    </location>
</feature>
<name>A0A381ZQS1_9ZZZZ</name>
<evidence type="ECO:0000256" key="6">
    <source>
        <dbReference type="ARBA" id="ARBA00023136"/>
    </source>
</evidence>
<feature type="transmembrane region" description="Helical" evidence="8">
    <location>
        <begin position="236"/>
        <end position="255"/>
    </location>
</feature>
<dbReference type="Gene3D" id="1.10.3430.10">
    <property type="entry name" value="Ammonium transporter AmtB like domains"/>
    <property type="match status" value="1"/>
</dbReference>
<protein>
    <recommendedName>
        <fullName evidence="9">Ammonium transporter AmtB-like domain-containing protein</fullName>
    </recommendedName>
</protein>
<dbReference type="PANTHER" id="PTHR43029:SF10">
    <property type="entry name" value="AMMONIUM TRANSPORTER MEP2"/>
    <property type="match status" value="1"/>
</dbReference>
<evidence type="ECO:0000259" key="9">
    <source>
        <dbReference type="Pfam" id="PF00909"/>
    </source>
</evidence>
<proteinExistence type="inferred from homology"/>
<feature type="transmembrane region" description="Helical" evidence="8">
    <location>
        <begin position="203"/>
        <end position="224"/>
    </location>
</feature>
<accession>A0A381ZQS1</accession>
<dbReference type="SUPFAM" id="SSF111352">
    <property type="entry name" value="Ammonium transporter"/>
    <property type="match status" value="1"/>
</dbReference>
<reference evidence="10" key="1">
    <citation type="submission" date="2018-05" db="EMBL/GenBank/DDBJ databases">
        <authorList>
            <person name="Lanie J.A."/>
            <person name="Ng W.-L."/>
            <person name="Kazmierczak K.M."/>
            <person name="Andrzejewski T.M."/>
            <person name="Davidsen T.M."/>
            <person name="Wayne K.J."/>
            <person name="Tettelin H."/>
            <person name="Glass J.I."/>
            <person name="Rusch D."/>
            <person name="Podicherti R."/>
            <person name="Tsui H.-C.T."/>
            <person name="Winkler M.E."/>
        </authorList>
    </citation>
    <scope>NUCLEOTIDE SEQUENCE</scope>
</reference>
<dbReference type="InterPro" id="IPR029020">
    <property type="entry name" value="Ammonium/urea_transptr"/>
</dbReference>
<evidence type="ECO:0000256" key="7">
    <source>
        <dbReference type="ARBA" id="ARBA00023177"/>
    </source>
</evidence>
<feature type="non-terminal residue" evidence="10">
    <location>
        <position position="384"/>
    </location>
</feature>
<evidence type="ECO:0000256" key="2">
    <source>
        <dbReference type="ARBA" id="ARBA00005887"/>
    </source>
</evidence>
<feature type="transmembrane region" description="Helical" evidence="8">
    <location>
        <begin position="362"/>
        <end position="383"/>
    </location>
</feature>
<feature type="transmembrane region" description="Helical" evidence="8">
    <location>
        <begin position="108"/>
        <end position="129"/>
    </location>
</feature>
<comment type="subcellular location">
    <subcellularLocation>
        <location evidence="1">Membrane</location>
        <topology evidence="1">Multi-pass membrane protein</topology>
    </subcellularLocation>
</comment>
<dbReference type="AlphaFoldDB" id="A0A381ZQS1"/>
<keyword evidence="6 8" id="KW-0472">Membrane</keyword>
<dbReference type="PANTHER" id="PTHR43029">
    <property type="entry name" value="AMMONIUM TRANSPORTER MEP2"/>
    <property type="match status" value="1"/>
</dbReference>
<evidence type="ECO:0000313" key="10">
    <source>
        <dbReference type="EMBL" id="SVA91539.1"/>
    </source>
</evidence>
<dbReference type="InterPro" id="IPR001905">
    <property type="entry name" value="Ammonium_transpt"/>
</dbReference>